<dbReference type="RefSeq" id="WP_117475682.1">
    <property type="nucleotide sequence ID" value="NZ_CAXSRD010000017.1"/>
</dbReference>
<dbReference type="InterPro" id="IPR011990">
    <property type="entry name" value="TPR-like_helical_dom_sf"/>
</dbReference>
<evidence type="ECO:0000313" key="9">
    <source>
        <dbReference type="EMBL" id="KAA5401824.1"/>
    </source>
</evidence>
<gene>
    <name evidence="10" type="ORF">E1I98_01795</name>
    <name evidence="9" type="ORF">F2Y51_20445</name>
    <name evidence="8" type="ORF">F2Y58_20715</name>
</gene>
<dbReference type="GO" id="GO:0009279">
    <property type="term" value="C:cell outer membrane"/>
    <property type="evidence" value="ECO:0007669"/>
    <property type="project" value="UniProtKB-SubCell"/>
</dbReference>
<dbReference type="Proteomes" id="UP000441162">
    <property type="component" value="Unassembled WGS sequence"/>
</dbReference>
<evidence type="ECO:0000256" key="4">
    <source>
        <dbReference type="ARBA" id="ARBA00023136"/>
    </source>
</evidence>
<feature type="domain" description="SusD-like N-terminal" evidence="7">
    <location>
        <begin position="21"/>
        <end position="230"/>
    </location>
</feature>
<dbReference type="InterPro" id="IPR033985">
    <property type="entry name" value="SusD-like_N"/>
</dbReference>
<keyword evidence="4" id="KW-0472">Membrane</keyword>
<comment type="caution">
    <text evidence="8">The sequence shown here is derived from an EMBL/GenBank/DDBJ whole genome shotgun (WGS) entry which is preliminary data.</text>
</comment>
<evidence type="ECO:0000256" key="3">
    <source>
        <dbReference type="ARBA" id="ARBA00022729"/>
    </source>
</evidence>
<keyword evidence="5" id="KW-0998">Cell outer membrane</keyword>
<dbReference type="Proteomes" id="UP000294527">
    <property type="component" value="Unassembled WGS sequence"/>
</dbReference>
<dbReference type="EMBL" id="VVZA01000028">
    <property type="protein sequence ID" value="KAA5401824.1"/>
    <property type="molecule type" value="Genomic_DNA"/>
</dbReference>
<evidence type="ECO:0000313" key="12">
    <source>
        <dbReference type="Proteomes" id="UP000441162"/>
    </source>
</evidence>
<dbReference type="Pfam" id="PF14322">
    <property type="entry name" value="SusD-like_3"/>
    <property type="match status" value="1"/>
</dbReference>
<dbReference type="Proteomes" id="UP000481616">
    <property type="component" value="Unassembled WGS sequence"/>
</dbReference>
<reference evidence="10 11" key="2">
    <citation type="journal article" date="2019" name="Nat. Microbiol.">
        <title>Genomic variation and strain-specific functional adaptation in the human gut microbiome during early life.</title>
        <authorList>
            <person name="Vatanen T."/>
            <person name="Plichta D.R."/>
            <person name="Somani J."/>
            <person name="Munch P.C."/>
            <person name="Arthur T.D."/>
            <person name="Hall A.B."/>
            <person name="Rudolf S."/>
            <person name="Oakeley E.J."/>
            <person name="Ke X."/>
            <person name="Young R.A."/>
            <person name="Haiser H.J."/>
            <person name="Kolde R."/>
            <person name="Yassour M."/>
            <person name="Luopajarvi K."/>
            <person name="Siljander H."/>
            <person name="Virtanen S.M."/>
            <person name="Ilonen J."/>
            <person name="Uibo R."/>
            <person name="Tillmann V."/>
            <person name="Mokurov S."/>
            <person name="Dorshakova N."/>
            <person name="Porter J.A."/>
            <person name="McHardy A.C."/>
            <person name="Lahdesmaki H."/>
            <person name="Vlamakis H."/>
            <person name="Huttenhower C."/>
            <person name="Knip M."/>
            <person name="Xavier R.J."/>
        </authorList>
    </citation>
    <scope>NUCLEOTIDE SEQUENCE [LARGE SCALE GENOMIC DNA]</scope>
    <source>
        <strain evidence="10 11">RJX1047</strain>
    </source>
</reference>
<name>A0A4R4H7S5_9BACT</name>
<proteinExistence type="inferred from homology"/>
<protein>
    <submittedName>
        <fullName evidence="8">RagB/SusD family nutrient uptake outer membrane protein</fullName>
    </submittedName>
</protein>
<keyword evidence="3" id="KW-0732">Signal</keyword>
<evidence type="ECO:0000256" key="1">
    <source>
        <dbReference type="ARBA" id="ARBA00004442"/>
    </source>
</evidence>
<evidence type="ECO:0000256" key="5">
    <source>
        <dbReference type="ARBA" id="ARBA00023237"/>
    </source>
</evidence>
<dbReference type="AlphaFoldDB" id="A0A4R4H7S5"/>
<feature type="domain" description="RagB/SusD" evidence="6">
    <location>
        <begin position="344"/>
        <end position="649"/>
    </location>
</feature>
<comment type="similarity">
    <text evidence="2">Belongs to the SusD family.</text>
</comment>
<evidence type="ECO:0000313" key="8">
    <source>
        <dbReference type="EMBL" id="KAA5393063.1"/>
    </source>
</evidence>
<evidence type="ECO:0000256" key="2">
    <source>
        <dbReference type="ARBA" id="ARBA00006275"/>
    </source>
</evidence>
<dbReference type="Pfam" id="PF07980">
    <property type="entry name" value="SusD_RagB"/>
    <property type="match status" value="1"/>
</dbReference>
<reference evidence="12 13" key="1">
    <citation type="journal article" date="2019" name="Nat. Med.">
        <title>A library of human gut bacterial isolates paired with longitudinal multiomics data enables mechanistic microbiome research.</title>
        <authorList>
            <person name="Poyet M."/>
            <person name="Groussin M."/>
            <person name="Gibbons S.M."/>
            <person name="Avila-Pacheco J."/>
            <person name="Jiang X."/>
            <person name="Kearney S.M."/>
            <person name="Perrotta A.R."/>
            <person name="Berdy B."/>
            <person name="Zhao S."/>
            <person name="Lieberman T.D."/>
            <person name="Swanson P.K."/>
            <person name="Smith M."/>
            <person name="Roesemann S."/>
            <person name="Alexander J.E."/>
            <person name="Rich S.A."/>
            <person name="Livny J."/>
            <person name="Vlamakis H."/>
            <person name="Clish C."/>
            <person name="Bullock K."/>
            <person name="Deik A."/>
            <person name="Scott J."/>
            <person name="Pierce K.A."/>
            <person name="Xavier R.J."/>
            <person name="Alm E.J."/>
        </authorList>
    </citation>
    <scope>NUCLEOTIDE SEQUENCE [LARGE SCALE GENOMIC DNA]</scope>
    <source>
        <strain evidence="8 13">BIOML-A1</strain>
        <strain evidence="9 12">BIOML-A4</strain>
    </source>
</reference>
<dbReference type="InterPro" id="IPR012944">
    <property type="entry name" value="SusD_RagB_dom"/>
</dbReference>
<evidence type="ECO:0000259" key="6">
    <source>
        <dbReference type="Pfam" id="PF07980"/>
    </source>
</evidence>
<evidence type="ECO:0000313" key="11">
    <source>
        <dbReference type="Proteomes" id="UP000294527"/>
    </source>
</evidence>
<sequence length="649" mass="74963">MKLKDVLLIISSSVILTSCNYLDVVPSEIPQLSDAFKNEATAQNYIMGNVYGYIPTESSIAENPALLSTDELDIPWRNDKTNFKAYHINLGTLDTSSPYFNLWEGANGSKALYKGIREAYVFLENIDQVPDLDVAKKARWIAEAHFLIGYYHFCLLRQYGPIIVARNSVDMNAPEEQRYPRREPVDNCFNFILENIDYAINNGLPQSVTSNEWGRITTLIAKSLKSRILLYRASPIFNGNEDYSNFKDSDGTILVNTVYDAEKWKAAADISFEAIQMAETKGVKLYKCSTNSSLTFADSLLKAKDLTGIIPGQRPKISYNSLSEEKRKEYDYRYTMVDPWNCELIWGFTNIENNQTWQRHSMLRPYTFNGISPTLKMVEAYYTRNGLPIEQDPEFDYEKRYQLVAADNVHCYDRTLRLHYNREPRFYASIAFDNSIYELRGANILCEMRFNKPYGKQSQDASSTGYLVKKGVHPSSDCQQSGQTGLLVKYPFPLIRLAELYLNYAEALNEYEGEASHSKIIPYLDKIRERAGIPALLKSWSKARYPKTSFTKDEMREIIHRERMIELSFEGHRMWDVRRWKIARQEFDQDVKGWDVSGQSVEEFYNVSGDMAQPQIVADRNFPNEKYALWPISITEIQKNRNLVQTDGW</sequence>
<dbReference type="EMBL" id="SLTU01000001">
    <property type="protein sequence ID" value="TDA75206.1"/>
    <property type="molecule type" value="Genomic_DNA"/>
</dbReference>
<evidence type="ECO:0000313" key="13">
    <source>
        <dbReference type="Proteomes" id="UP000481616"/>
    </source>
</evidence>
<comment type="subcellular location">
    <subcellularLocation>
        <location evidence="1">Cell outer membrane</location>
    </subcellularLocation>
</comment>
<dbReference type="SUPFAM" id="SSF48452">
    <property type="entry name" value="TPR-like"/>
    <property type="match status" value="1"/>
</dbReference>
<dbReference type="Gene3D" id="1.25.40.390">
    <property type="match status" value="1"/>
</dbReference>
<dbReference type="EMBL" id="VVYY01000027">
    <property type="protein sequence ID" value="KAA5393063.1"/>
    <property type="molecule type" value="Genomic_DNA"/>
</dbReference>
<accession>A0A4R4H7S5</accession>
<evidence type="ECO:0000259" key="7">
    <source>
        <dbReference type="Pfam" id="PF14322"/>
    </source>
</evidence>
<evidence type="ECO:0000313" key="10">
    <source>
        <dbReference type="EMBL" id="TDA75206.1"/>
    </source>
</evidence>
<dbReference type="PROSITE" id="PS51257">
    <property type="entry name" value="PROKAR_LIPOPROTEIN"/>
    <property type="match status" value="1"/>
</dbReference>
<organism evidence="8 13">
    <name type="scientific">Phocaeicola dorei</name>
    <dbReference type="NCBI Taxonomy" id="357276"/>
    <lineage>
        <taxon>Bacteria</taxon>
        <taxon>Pseudomonadati</taxon>
        <taxon>Bacteroidota</taxon>
        <taxon>Bacteroidia</taxon>
        <taxon>Bacteroidales</taxon>
        <taxon>Bacteroidaceae</taxon>
        <taxon>Phocaeicola</taxon>
    </lineage>
</organism>